<proteinExistence type="predicted"/>
<feature type="region of interest" description="Disordered" evidence="1">
    <location>
        <begin position="328"/>
        <end position="406"/>
    </location>
</feature>
<keyword evidence="5" id="KW-1185">Reference proteome</keyword>
<name>A0AAN6MT72_9PEZI</name>
<keyword evidence="3" id="KW-0732">Signal</keyword>
<evidence type="ECO:0000313" key="5">
    <source>
        <dbReference type="Proteomes" id="UP001303889"/>
    </source>
</evidence>
<dbReference type="Gene3D" id="2.60.40.420">
    <property type="entry name" value="Cupredoxins - blue copper proteins"/>
    <property type="match status" value="1"/>
</dbReference>
<comment type="caution">
    <text evidence="4">The sequence shown here is derived from an EMBL/GenBank/DDBJ whole genome shotgun (WGS) entry which is preliminary data.</text>
</comment>
<evidence type="ECO:0008006" key="6">
    <source>
        <dbReference type="Google" id="ProtNLM"/>
    </source>
</evidence>
<gene>
    <name evidence="4" type="ORF">C8A05DRAFT_29443</name>
</gene>
<dbReference type="SUPFAM" id="SSF49503">
    <property type="entry name" value="Cupredoxins"/>
    <property type="match status" value="1"/>
</dbReference>
<evidence type="ECO:0000256" key="3">
    <source>
        <dbReference type="SAM" id="SignalP"/>
    </source>
</evidence>
<feature type="compositionally biased region" description="Pro residues" evidence="1">
    <location>
        <begin position="354"/>
        <end position="373"/>
    </location>
</feature>
<feature type="signal peptide" evidence="3">
    <location>
        <begin position="1"/>
        <end position="19"/>
    </location>
</feature>
<dbReference type="Proteomes" id="UP001303889">
    <property type="component" value="Unassembled WGS sequence"/>
</dbReference>
<reference evidence="4" key="1">
    <citation type="journal article" date="2023" name="Mol. Phylogenet. Evol.">
        <title>Genome-scale phylogeny and comparative genomics of the fungal order Sordariales.</title>
        <authorList>
            <person name="Hensen N."/>
            <person name="Bonometti L."/>
            <person name="Westerberg I."/>
            <person name="Brannstrom I.O."/>
            <person name="Guillou S."/>
            <person name="Cros-Aarteil S."/>
            <person name="Calhoun S."/>
            <person name="Haridas S."/>
            <person name="Kuo A."/>
            <person name="Mondo S."/>
            <person name="Pangilinan J."/>
            <person name="Riley R."/>
            <person name="LaButti K."/>
            <person name="Andreopoulos B."/>
            <person name="Lipzen A."/>
            <person name="Chen C."/>
            <person name="Yan M."/>
            <person name="Daum C."/>
            <person name="Ng V."/>
            <person name="Clum A."/>
            <person name="Steindorff A."/>
            <person name="Ohm R.A."/>
            <person name="Martin F."/>
            <person name="Silar P."/>
            <person name="Natvig D.O."/>
            <person name="Lalanne C."/>
            <person name="Gautier V."/>
            <person name="Ament-Velasquez S.L."/>
            <person name="Kruys A."/>
            <person name="Hutchinson M.I."/>
            <person name="Powell A.J."/>
            <person name="Barry K."/>
            <person name="Miller A.N."/>
            <person name="Grigoriev I.V."/>
            <person name="Debuchy R."/>
            <person name="Gladieux P."/>
            <person name="Hiltunen Thoren M."/>
            <person name="Johannesson H."/>
        </authorList>
    </citation>
    <scope>NUCLEOTIDE SEQUENCE</scope>
    <source>
        <strain evidence="4">CBS 103.79</strain>
    </source>
</reference>
<feature type="region of interest" description="Disordered" evidence="1">
    <location>
        <begin position="168"/>
        <end position="212"/>
    </location>
</feature>
<dbReference type="InterPro" id="IPR008972">
    <property type="entry name" value="Cupredoxin"/>
</dbReference>
<dbReference type="AlphaFoldDB" id="A0AAN6MT72"/>
<accession>A0AAN6MT72</accession>
<keyword evidence="2" id="KW-1133">Transmembrane helix</keyword>
<evidence type="ECO:0000313" key="4">
    <source>
        <dbReference type="EMBL" id="KAK3906691.1"/>
    </source>
</evidence>
<feature type="transmembrane region" description="Helical" evidence="2">
    <location>
        <begin position="221"/>
        <end position="244"/>
    </location>
</feature>
<dbReference type="EMBL" id="MU855321">
    <property type="protein sequence ID" value="KAK3906691.1"/>
    <property type="molecule type" value="Genomic_DNA"/>
</dbReference>
<sequence length="406" mass="41086">MLFLHALGVLAALAGAAWADDGTTDAPKPTAKPTSTSKAPKTIVVKVAASAHAFDPAETKAEVGDIIRFKFYPTTHGVARAPFGWPCLPYEMSDTDKPGFYSGLKTTNVVSNDPEYFDLRVNDTEPIFYYCPAPGSCVDFKMIGVINPNSTFTLAAQKKAAENATIQVAPGDPYPAEGPVPHPSSSGSPGSSGSSGSGSSGNSNGNNNNNDGGGSHLSGGAIAGIVIGAAAVLILGAALVYLCGRRGGFDKAYRKSVPPPAATAATVADPAASLMMVEAQYGNGNGAGAGLGVGGLKSPGQATMASSTFGGHDNATLRGSVIGGHYPGYSPHLTTPSPGPQTAGGYGHEWASPQPTPMPGYAPYVAPPQPAPVELPSGDIPLPTQSPPPGYHGRNSWVPGQGGHQP</sequence>
<dbReference type="InterPro" id="IPR052953">
    <property type="entry name" value="Ser-rich/MCO-related"/>
</dbReference>
<dbReference type="PANTHER" id="PTHR34883">
    <property type="entry name" value="SERINE-RICH PROTEIN, PUTATIVE-RELATED-RELATED"/>
    <property type="match status" value="1"/>
</dbReference>
<reference evidence="4" key="2">
    <citation type="submission" date="2023-05" db="EMBL/GenBank/DDBJ databases">
        <authorList>
            <consortium name="Lawrence Berkeley National Laboratory"/>
            <person name="Steindorff A."/>
            <person name="Hensen N."/>
            <person name="Bonometti L."/>
            <person name="Westerberg I."/>
            <person name="Brannstrom I.O."/>
            <person name="Guillou S."/>
            <person name="Cros-Aarteil S."/>
            <person name="Calhoun S."/>
            <person name="Haridas S."/>
            <person name="Kuo A."/>
            <person name="Mondo S."/>
            <person name="Pangilinan J."/>
            <person name="Riley R."/>
            <person name="Labutti K."/>
            <person name="Andreopoulos B."/>
            <person name="Lipzen A."/>
            <person name="Chen C."/>
            <person name="Yanf M."/>
            <person name="Daum C."/>
            <person name="Ng V."/>
            <person name="Clum A."/>
            <person name="Ohm R."/>
            <person name="Martin F."/>
            <person name="Silar P."/>
            <person name="Natvig D."/>
            <person name="Lalanne C."/>
            <person name="Gautier V."/>
            <person name="Ament-Velasquez S.L."/>
            <person name="Kruys A."/>
            <person name="Hutchinson M.I."/>
            <person name="Powell A.J."/>
            <person name="Barry K."/>
            <person name="Miller A.N."/>
            <person name="Grigoriev I.V."/>
            <person name="Debuchy R."/>
            <person name="Gladieux P."/>
            <person name="Thoren M.H."/>
            <person name="Johannesson H."/>
        </authorList>
    </citation>
    <scope>NUCLEOTIDE SEQUENCE</scope>
    <source>
        <strain evidence="4">CBS 103.79</strain>
    </source>
</reference>
<organism evidence="4 5">
    <name type="scientific">Staphylotrichum tortipilum</name>
    <dbReference type="NCBI Taxonomy" id="2831512"/>
    <lineage>
        <taxon>Eukaryota</taxon>
        <taxon>Fungi</taxon>
        <taxon>Dikarya</taxon>
        <taxon>Ascomycota</taxon>
        <taxon>Pezizomycotina</taxon>
        <taxon>Sordariomycetes</taxon>
        <taxon>Sordariomycetidae</taxon>
        <taxon>Sordariales</taxon>
        <taxon>Chaetomiaceae</taxon>
        <taxon>Staphylotrichum</taxon>
    </lineage>
</organism>
<evidence type="ECO:0000256" key="2">
    <source>
        <dbReference type="SAM" id="Phobius"/>
    </source>
</evidence>
<feature type="compositionally biased region" description="Low complexity" evidence="1">
    <location>
        <begin position="200"/>
        <end position="210"/>
    </location>
</feature>
<evidence type="ECO:0000256" key="1">
    <source>
        <dbReference type="SAM" id="MobiDB-lite"/>
    </source>
</evidence>
<protein>
    <recommendedName>
        <fullName evidence="6">Extracellular serine-rich protein</fullName>
    </recommendedName>
</protein>
<feature type="chain" id="PRO_5042947223" description="Extracellular serine-rich protein" evidence="3">
    <location>
        <begin position="20"/>
        <end position="406"/>
    </location>
</feature>
<feature type="compositionally biased region" description="Pro residues" evidence="1">
    <location>
        <begin position="172"/>
        <end position="182"/>
    </location>
</feature>
<keyword evidence="2" id="KW-0812">Transmembrane</keyword>
<dbReference type="CDD" id="cd12087">
    <property type="entry name" value="TM_EGFR-like"/>
    <property type="match status" value="1"/>
</dbReference>
<keyword evidence="2" id="KW-0472">Membrane</keyword>
<dbReference type="PANTHER" id="PTHR34883:SF8">
    <property type="entry name" value="EXTRACELLULAR SERINE-RICH PROTEIN (AFU_ORTHOLOGUE AFUA_6G00670)"/>
    <property type="match status" value="1"/>
</dbReference>